<keyword evidence="4" id="KW-0472">Membrane</keyword>
<feature type="repeat" description="ANK" evidence="3">
    <location>
        <begin position="111"/>
        <end position="137"/>
    </location>
</feature>
<dbReference type="PROSITE" id="PS50053">
    <property type="entry name" value="UBIQUITIN_2"/>
    <property type="match status" value="1"/>
</dbReference>
<dbReference type="AlphaFoldDB" id="A0A812QRZ7"/>
<sequence>MLRVWRPSGEEVASFPISSFRDVYELKRRLHMLLGVPRIRQRILDGGAVLDDDTQLASIADVQLVLLPLCQSSAEDAELFIQAVFRDHRRTVFDMLRRCHNPNMTARFRNEHLSPIHAAAKAGHPSMVSLLLEAGAQDISDTGDQLALADSASRGTTRVLRLLLEAGGDAGRALHVASGAGQLQVVDMLLEKHCDKITTQAHRASLVAASTVHDAKILWRLLEVDRLGFFDWGWALAVLASLAGTWKLLLRSAISAAVVALACLGSRISPGEGDGVTDWVLSYCRLVGLTTLVVWAIPLKILLLLLWGQTAQKVIVRNFSYRCRRRVELVTVRLFLCGPVSRSRFP</sequence>
<dbReference type="OrthoDB" id="426293at2759"/>
<evidence type="ECO:0000256" key="4">
    <source>
        <dbReference type="SAM" id="Phobius"/>
    </source>
</evidence>
<keyword evidence="1" id="KW-0677">Repeat</keyword>
<proteinExistence type="predicted"/>
<feature type="transmembrane region" description="Helical" evidence="4">
    <location>
        <begin position="248"/>
        <end position="268"/>
    </location>
</feature>
<reference evidence="6" key="1">
    <citation type="submission" date="2021-02" db="EMBL/GenBank/DDBJ databases">
        <authorList>
            <person name="Dougan E. K."/>
            <person name="Rhodes N."/>
            <person name="Thang M."/>
            <person name="Chan C."/>
        </authorList>
    </citation>
    <scope>NUCLEOTIDE SEQUENCE</scope>
</reference>
<dbReference type="SUPFAM" id="SSF48403">
    <property type="entry name" value="Ankyrin repeat"/>
    <property type="match status" value="1"/>
</dbReference>
<comment type="caution">
    <text evidence="6">The sequence shown here is derived from an EMBL/GenBank/DDBJ whole genome shotgun (WGS) entry which is preliminary data.</text>
</comment>
<dbReference type="InterPro" id="IPR051165">
    <property type="entry name" value="Multifunctional_ANK_Repeat"/>
</dbReference>
<dbReference type="InterPro" id="IPR036770">
    <property type="entry name" value="Ankyrin_rpt-contain_sf"/>
</dbReference>
<dbReference type="Gene3D" id="1.25.40.20">
    <property type="entry name" value="Ankyrin repeat-containing domain"/>
    <property type="match status" value="1"/>
</dbReference>
<keyword evidence="4" id="KW-0812">Transmembrane</keyword>
<accession>A0A812QRZ7</accession>
<dbReference type="Proteomes" id="UP000601435">
    <property type="component" value="Unassembled WGS sequence"/>
</dbReference>
<name>A0A812QRZ7_9DINO</name>
<evidence type="ECO:0000313" key="6">
    <source>
        <dbReference type="EMBL" id="CAE7400675.1"/>
    </source>
</evidence>
<gene>
    <name evidence="6" type="primary">Ank2</name>
    <name evidence="6" type="ORF">SNEC2469_LOCUS10961</name>
</gene>
<keyword evidence="4" id="KW-1133">Transmembrane helix</keyword>
<dbReference type="SUPFAM" id="SSF54236">
    <property type="entry name" value="Ubiquitin-like"/>
    <property type="match status" value="1"/>
</dbReference>
<dbReference type="PANTHER" id="PTHR24123:SF33">
    <property type="entry name" value="PROTEIN HOS4"/>
    <property type="match status" value="1"/>
</dbReference>
<evidence type="ECO:0000256" key="1">
    <source>
        <dbReference type="ARBA" id="ARBA00022737"/>
    </source>
</evidence>
<dbReference type="PANTHER" id="PTHR24123">
    <property type="entry name" value="ANKYRIN REPEAT-CONTAINING"/>
    <property type="match status" value="1"/>
</dbReference>
<keyword evidence="2 3" id="KW-0040">ANK repeat</keyword>
<evidence type="ECO:0000256" key="2">
    <source>
        <dbReference type="ARBA" id="ARBA00023043"/>
    </source>
</evidence>
<evidence type="ECO:0000259" key="5">
    <source>
        <dbReference type="PROSITE" id="PS50053"/>
    </source>
</evidence>
<dbReference type="PROSITE" id="PS50088">
    <property type="entry name" value="ANK_REPEAT"/>
    <property type="match status" value="1"/>
</dbReference>
<dbReference type="InterPro" id="IPR000626">
    <property type="entry name" value="Ubiquitin-like_dom"/>
</dbReference>
<dbReference type="PROSITE" id="PS50297">
    <property type="entry name" value="ANK_REP_REGION"/>
    <property type="match status" value="1"/>
</dbReference>
<feature type="transmembrane region" description="Helical" evidence="4">
    <location>
        <begin position="280"/>
        <end position="307"/>
    </location>
</feature>
<organism evidence="6 7">
    <name type="scientific">Symbiodinium necroappetens</name>
    <dbReference type="NCBI Taxonomy" id="1628268"/>
    <lineage>
        <taxon>Eukaryota</taxon>
        <taxon>Sar</taxon>
        <taxon>Alveolata</taxon>
        <taxon>Dinophyceae</taxon>
        <taxon>Suessiales</taxon>
        <taxon>Symbiodiniaceae</taxon>
        <taxon>Symbiodinium</taxon>
    </lineage>
</organism>
<dbReference type="InterPro" id="IPR002110">
    <property type="entry name" value="Ankyrin_rpt"/>
</dbReference>
<evidence type="ECO:0000256" key="3">
    <source>
        <dbReference type="PROSITE-ProRule" id="PRU00023"/>
    </source>
</evidence>
<dbReference type="EMBL" id="CAJNJA010017401">
    <property type="protein sequence ID" value="CAE7400675.1"/>
    <property type="molecule type" value="Genomic_DNA"/>
</dbReference>
<feature type="domain" description="Ubiquitin-like" evidence="5">
    <location>
        <begin position="1"/>
        <end position="58"/>
    </location>
</feature>
<dbReference type="InterPro" id="IPR029071">
    <property type="entry name" value="Ubiquitin-like_domsf"/>
</dbReference>
<dbReference type="Pfam" id="PF12796">
    <property type="entry name" value="Ank_2"/>
    <property type="match status" value="1"/>
</dbReference>
<protein>
    <submittedName>
        <fullName evidence="6">Ank2 protein</fullName>
    </submittedName>
</protein>
<keyword evidence="7" id="KW-1185">Reference proteome</keyword>
<dbReference type="SMART" id="SM00248">
    <property type="entry name" value="ANK"/>
    <property type="match status" value="2"/>
</dbReference>
<evidence type="ECO:0000313" key="7">
    <source>
        <dbReference type="Proteomes" id="UP000601435"/>
    </source>
</evidence>